<evidence type="ECO:0000256" key="1">
    <source>
        <dbReference type="ARBA" id="ARBA00000085"/>
    </source>
</evidence>
<evidence type="ECO:0000313" key="12">
    <source>
        <dbReference type="Proteomes" id="UP001165042"/>
    </source>
</evidence>
<dbReference type="AlphaFoldDB" id="A0A9W6QSF2"/>
<comment type="catalytic activity">
    <reaction evidence="1">
        <text>ATP + protein L-histidine = ADP + protein N-phospho-L-histidine.</text>
        <dbReference type="EC" id="2.7.13.3"/>
    </reaction>
</comment>
<comment type="caution">
    <text evidence="11">The sequence shown here is derived from an EMBL/GenBank/DDBJ whole genome shotgun (WGS) entry which is preliminary data.</text>
</comment>
<dbReference type="Gene3D" id="3.30.565.10">
    <property type="entry name" value="Histidine kinase-like ATPase, C-terminal domain"/>
    <property type="match status" value="1"/>
</dbReference>
<dbReference type="CDD" id="cd16917">
    <property type="entry name" value="HATPase_UhpB-NarQ-NarX-like"/>
    <property type="match status" value="1"/>
</dbReference>
<evidence type="ECO:0000256" key="2">
    <source>
        <dbReference type="ARBA" id="ARBA00012438"/>
    </source>
</evidence>
<evidence type="ECO:0000256" key="4">
    <source>
        <dbReference type="ARBA" id="ARBA00022679"/>
    </source>
</evidence>
<name>A0A9W6QSF2_9PSEU</name>
<keyword evidence="12" id="KW-1185">Reference proteome</keyword>
<dbReference type="GO" id="GO:0005524">
    <property type="term" value="F:ATP binding"/>
    <property type="evidence" value="ECO:0007669"/>
    <property type="project" value="UniProtKB-KW"/>
</dbReference>
<accession>A0A9W6QSF2</accession>
<evidence type="ECO:0000256" key="7">
    <source>
        <dbReference type="ARBA" id="ARBA00022840"/>
    </source>
</evidence>
<dbReference type="EMBL" id="BSSD01000007">
    <property type="protein sequence ID" value="GLW93988.1"/>
    <property type="molecule type" value="Genomic_DNA"/>
</dbReference>
<keyword evidence="9" id="KW-1133">Transmembrane helix</keyword>
<feature type="transmembrane region" description="Helical" evidence="9">
    <location>
        <begin position="133"/>
        <end position="154"/>
    </location>
</feature>
<keyword evidence="9" id="KW-0472">Membrane</keyword>
<feature type="transmembrane region" description="Helical" evidence="9">
    <location>
        <begin position="6"/>
        <end position="27"/>
    </location>
</feature>
<keyword evidence="4" id="KW-0808">Transferase</keyword>
<dbReference type="GO" id="GO:0000155">
    <property type="term" value="F:phosphorelay sensor kinase activity"/>
    <property type="evidence" value="ECO:0007669"/>
    <property type="project" value="InterPro"/>
</dbReference>
<protein>
    <recommendedName>
        <fullName evidence="2">histidine kinase</fullName>
        <ecNumber evidence="2">2.7.13.3</ecNumber>
    </recommendedName>
</protein>
<feature type="transmembrane region" description="Helical" evidence="9">
    <location>
        <begin position="34"/>
        <end position="55"/>
    </location>
</feature>
<dbReference type="PANTHER" id="PTHR24421">
    <property type="entry name" value="NITRATE/NITRITE SENSOR PROTEIN NARX-RELATED"/>
    <property type="match status" value="1"/>
</dbReference>
<dbReference type="InterPro" id="IPR036890">
    <property type="entry name" value="HATPase_C_sf"/>
</dbReference>
<feature type="transmembrane region" description="Helical" evidence="9">
    <location>
        <begin position="404"/>
        <end position="429"/>
    </location>
</feature>
<dbReference type="RefSeq" id="WP_285612189.1">
    <property type="nucleotide sequence ID" value="NZ_BSSD01000007.1"/>
</dbReference>
<evidence type="ECO:0000256" key="6">
    <source>
        <dbReference type="ARBA" id="ARBA00022777"/>
    </source>
</evidence>
<feature type="domain" description="Signal transduction histidine kinase subgroup 3 dimerisation and phosphoacceptor" evidence="10">
    <location>
        <begin position="186"/>
        <end position="250"/>
    </location>
</feature>
<keyword evidence="9" id="KW-0812">Transmembrane</keyword>
<organism evidence="11 12">
    <name type="scientific">Actinokineospora globicatena</name>
    <dbReference type="NCBI Taxonomy" id="103729"/>
    <lineage>
        <taxon>Bacteria</taxon>
        <taxon>Bacillati</taxon>
        <taxon>Actinomycetota</taxon>
        <taxon>Actinomycetes</taxon>
        <taxon>Pseudonocardiales</taxon>
        <taxon>Pseudonocardiaceae</taxon>
        <taxon>Actinokineospora</taxon>
    </lineage>
</organism>
<proteinExistence type="predicted"/>
<evidence type="ECO:0000256" key="8">
    <source>
        <dbReference type="ARBA" id="ARBA00023012"/>
    </source>
</evidence>
<keyword evidence="8" id="KW-0902">Two-component regulatory system</keyword>
<reference evidence="11" key="1">
    <citation type="submission" date="2023-02" db="EMBL/GenBank/DDBJ databases">
        <title>Actinokineospora globicatena NBRC 15670.</title>
        <authorList>
            <person name="Ichikawa N."/>
            <person name="Sato H."/>
            <person name="Tonouchi N."/>
        </authorList>
    </citation>
    <scope>NUCLEOTIDE SEQUENCE</scope>
    <source>
        <strain evidence="11">NBRC 15670</strain>
    </source>
</reference>
<dbReference type="Pfam" id="PF07730">
    <property type="entry name" value="HisKA_3"/>
    <property type="match status" value="1"/>
</dbReference>
<evidence type="ECO:0000256" key="5">
    <source>
        <dbReference type="ARBA" id="ARBA00022741"/>
    </source>
</evidence>
<dbReference type="GO" id="GO:0046983">
    <property type="term" value="F:protein dimerization activity"/>
    <property type="evidence" value="ECO:0007669"/>
    <property type="project" value="InterPro"/>
</dbReference>
<feature type="transmembrane region" description="Helical" evidence="9">
    <location>
        <begin position="67"/>
        <end position="90"/>
    </location>
</feature>
<keyword evidence="3" id="KW-0597">Phosphoprotein</keyword>
<dbReference type="EC" id="2.7.13.3" evidence="2"/>
<evidence type="ECO:0000256" key="3">
    <source>
        <dbReference type="ARBA" id="ARBA00022553"/>
    </source>
</evidence>
<evidence type="ECO:0000313" key="11">
    <source>
        <dbReference type="EMBL" id="GLW93988.1"/>
    </source>
</evidence>
<dbReference type="InterPro" id="IPR050482">
    <property type="entry name" value="Sensor_HK_TwoCompSys"/>
</dbReference>
<keyword evidence="6 11" id="KW-0418">Kinase</keyword>
<evidence type="ECO:0000256" key="9">
    <source>
        <dbReference type="SAM" id="Phobius"/>
    </source>
</evidence>
<keyword evidence="7" id="KW-0067">ATP-binding</keyword>
<dbReference type="SUPFAM" id="SSF55874">
    <property type="entry name" value="ATPase domain of HSP90 chaperone/DNA topoisomerase II/histidine kinase"/>
    <property type="match status" value="1"/>
</dbReference>
<gene>
    <name evidence="11" type="ORF">Aglo03_48040</name>
</gene>
<feature type="transmembrane region" description="Helical" evidence="9">
    <location>
        <begin position="102"/>
        <end position="121"/>
    </location>
</feature>
<dbReference type="PANTHER" id="PTHR24421:SF10">
    <property type="entry name" value="NITRATE_NITRITE SENSOR PROTEIN NARQ"/>
    <property type="match status" value="1"/>
</dbReference>
<dbReference type="Gene3D" id="1.20.5.1930">
    <property type="match status" value="1"/>
</dbReference>
<evidence type="ECO:0000259" key="10">
    <source>
        <dbReference type="Pfam" id="PF07730"/>
    </source>
</evidence>
<dbReference type="Proteomes" id="UP001165042">
    <property type="component" value="Unassembled WGS sequence"/>
</dbReference>
<dbReference type="InterPro" id="IPR011712">
    <property type="entry name" value="Sig_transdc_His_kin_sub3_dim/P"/>
</dbReference>
<sequence>MERTRTLAVDVAIGVTLCALFGLEVLLNLPVTKLTWDVFGLFGLLVCAVVVSRRLPLVSFMLASAGLAYLVLLGIGTVSFTTAAMLTSYLLGRRMAGPRPAVYAFAALAAVGLGYAVLLGFVRGRLDTQMMQWLWMVFGLVLFAVFPWFAGRFVRQRAELLRAGWQRAEQLEREQRIIAERERLRERARIAQDMHDSLGHELALIALRAGGLEVDRGLDDRHRQAAGELRMTAGQASETLRTIIGLLGEPGTLAPLRPTSDSVADLVERARASGMAVDLGGDLDVTGVVGLAVRRVVQEGLTNAAKYAPGAAVAVTVERGESVTSVSVVNGQPVRSVAADGGTQRGLIGLRERALLMGGTFAAGPEDGGFAVRVRLPHDAVTVVEPIETTESVREQVRRTARRGLIVAVGAPAAIAFGLVAVMFGYYAYSVTHSVLPRAEFDQFWIGQPKDDVEAALPEMEMLDAPTLPNPPGAGCRYYLAEPAMFDFHAPVLRVCFDADRLVAKDVVRGSQQ</sequence>
<keyword evidence="5" id="KW-0547">Nucleotide-binding</keyword>
<dbReference type="GO" id="GO:0016020">
    <property type="term" value="C:membrane"/>
    <property type="evidence" value="ECO:0007669"/>
    <property type="project" value="InterPro"/>
</dbReference>